<evidence type="ECO:0000313" key="2">
    <source>
        <dbReference type="EMBL" id="KKN73754.1"/>
    </source>
</evidence>
<protein>
    <submittedName>
        <fullName evidence="2">Uncharacterized protein</fullName>
    </submittedName>
</protein>
<reference evidence="2" key="1">
    <citation type="journal article" date="2015" name="Nature">
        <title>Complex archaea that bridge the gap between prokaryotes and eukaryotes.</title>
        <authorList>
            <person name="Spang A."/>
            <person name="Saw J.H."/>
            <person name="Jorgensen S.L."/>
            <person name="Zaremba-Niedzwiedzka K."/>
            <person name="Martijn J."/>
            <person name="Lind A.E."/>
            <person name="van Eijk R."/>
            <person name="Schleper C."/>
            <person name="Guy L."/>
            <person name="Ettema T.J."/>
        </authorList>
    </citation>
    <scope>NUCLEOTIDE SEQUENCE</scope>
</reference>
<dbReference type="EMBL" id="LAZR01000337">
    <property type="protein sequence ID" value="KKN73754.1"/>
    <property type="molecule type" value="Genomic_DNA"/>
</dbReference>
<accession>A0A0F9T3E8</accession>
<gene>
    <name evidence="2" type="ORF">LCGC14_0397020</name>
</gene>
<dbReference type="AlphaFoldDB" id="A0A0F9T3E8"/>
<organism evidence="2">
    <name type="scientific">marine sediment metagenome</name>
    <dbReference type="NCBI Taxonomy" id="412755"/>
    <lineage>
        <taxon>unclassified sequences</taxon>
        <taxon>metagenomes</taxon>
        <taxon>ecological metagenomes</taxon>
    </lineage>
</organism>
<proteinExistence type="predicted"/>
<sequence>MRPAKRPRQQRNQVWPHQEWADGMRNNPGADYQLTDEPTKYAAALAHRIREGLIAAYAPKGTFDAVARDGHVYGKFLEEA</sequence>
<evidence type="ECO:0000256" key="1">
    <source>
        <dbReference type="SAM" id="MobiDB-lite"/>
    </source>
</evidence>
<comment type="caution">
    <text evidence="2">The sequence shown here is derived from an EMBL/GenBank/DDBJ whole genome shotgun (WGS) entry which is preliminary data.</text>
</comment>
<feature type="region of interest" description="Disordered" evidence="1">
    <location>
        <begin position="1"/>
        <end position="32"/>
    </location>
</feature>
<name>A0A0F9T3E8_9ZZZZ</name>